<dbReference type="EMBL" id="VSSQ01003437">
    <property type="protein sequence ID" value="MPM20697.1"/>
    <property type="molecule type" value="Genomic_DNA"/>
</dbReference>
<sequence length="341" mass="40102">MKEFGSDFHYIEAVRNNPTLFDLYPKSNLYANGRQAIQALISHEGWKRIWMPDYFCYEIINAIKKIDIQICFYHDNPLSNDQKEIEKLSFEEGDVLFRVNYFGIRALRSIIGLSIPVIEDHSHDLVGDWPIHSYADWCIASLRKTLPVPEGGILWSPKNHQLPELPKQSNRNILLVKKRWEAMRLKKDYIENKIFNKNGFRKLFLETESDFEKLSIAPITEDCKTFLSNFDIKDWFQQKQYNWHILSDIQSDKIELLKRETGTCNNFSFIMLFQTVAVRDEVRYKLIDNSIYPAILWKIPEDKPDAKDISDKMLSIACDGRYTTKDIVVLKSQLENILKHV</sequence>
<gene>
    <name evidence="1" type="ORF">SDC9_67133</name>
</gene>
<name>A0A644XXT1_9ZZZZ</name>
<dbReference type="AlphaFoldDB" id="A0A644XXT1"/>
<reference evidence="1" key="1">
    <citation type="submission" date="2019-08" db="EMBL/GenBank/DDBJ databases">
        <authorList>
            <person name="Kucharzyk K."/>
            <person name="Murdoch R.W."/>
            <person name="Higgins S."/>
            <person name="Loffler F."/>
        </authorList>
    </citation>
    <scope>NUCLEOTIDE SEQUENCE</scope>
</reference>
<protein>
    <submittedName>
        <fullName evidence="1">Uncharacterized protein</fullName>
    </submittedName>
</protein>
<evidence type="ECO:0000313" key="1">
    <source>
        <dbReference type="EMBL" id="MPM20697.1"/>
    </source>
</evidence>
<organism evidence="1">
    <name type="scientific">bioreactor metagenome</name>
    <dbReference type="NCBI Taxonomy" id="1076179"/>
    <lineage>
        <taxon>unclassified sequences</taxon>
        <taxon>metagenomes</taxon>
        <taxon>ecological metagenomes</taxon>
    </lineage>
</organism>
<proteinExistence type="predicted"/>
<accession>A0A644XXT1</accession>
<dbReference type="InterPro" id="IPR015424">
    <property type="entry name" value="PyrdxlP-dep_Trfase"/>
</dbReference>
<comment type="caution">
    <text evidence="1">The sequence shown here is derived from an EMBL/GenBank/DDBJ whole genome shotgun (WGS) entry which is preliminary data.</text>
</comment>
<dbReference type="SUPFAM" id="SSF53383">
    <property type="entry name" value="PLP-dependent transferases"/>
    <property type="match status" value="1"/>
</dbReference>